<dbReference type="Proteomes" id="UP000000305">
    <property type="component" value="Unassembled WGS sequence"/>
</dbReference>
<dbReference type="KEGG" id="dpx:DAPPUDRAFT_248448"/>
<dbReference type="AlphaFoldDB" id="E9GUP2"/>
<gene>
    <name evidence="1" type="ORF">DAPPUDRAFT_248448</name>
</gene>
<organism evidence="1 2">
    <name type="scientific">Daphnia pulex</name>
    <name type="common">Water flea</name>
    <dbReference type="NCBI Taxonomy" id="6669"/>
    <lineage>
        <taxon>Eukaryota</taxon>
        <taxon>Metazoa</taxon>
        <taxon>Ecdysozoa</taxon>
        <taxon>Arthropoda</taxon>
        <taxon>Crustacea</taxon>
        <taxon>Branchiopoda</taxon>
        <taxon>Diplostraca</taxon>
        <taxon>Cladocera</taxon>
        <taxon>Anomopoda</taxon>
        <taxon>Daphniidae</taxon>
        <taxon>Daphnia</taxon>
    </lineage>
</organism>
<dbReference type="EMBL" id="GL732566">
    <property type="protein sequence ID" value="EFX76767.1"/>
    <property type="molecule type" value="Genomic_DNA"/>
</dbReference>
<protein>
    <submittedName>
        <fullName evidence="1">Uncharacterized protein</fullName>
    </submittedName>
</protein>
<sequence>MSVTATKFNSKLLKTCHAREEPISFYNFRLLLWIEKKLEQRASTISSYTMFSSRTKYHVVFSSCSTESSIQEVPQPNSDVKITGNFSLSDEQRFVNVPPLIAASLVDHVPSINLLAVKVPHFPIKEKSFQNEQDYLIPLTVQSIEALELVGAPPIPSNYLYPDEEYYNSSYLPPGCAQGNDKALEDCLILSVYTTTRRM</sequence>
<accession>E9GUP2</accession>
<dbReference type="HOGENOM" id="CLU_1373484_0_0_1"/>
<reference evidence="1 2" key="1">
    <citation type="journal article" date="2011" name="Science">
        <title>The ecoresponsive genome of Daphnia pulex.</title>
        <authorList>
            <person name="Colbourne J.K."/>
            <person name="Pfrender M.E."/>
            <person name="Gilbert D."/>
            <person name="Thomas W.K."/>
            <person name="Tucker A."/>
            <person name="Oakley T.H."/>
            <person name="Tokishita S."/>
            <person name="Aerts A."/>
            <person name="Arnold G.J."/>
            <person name="Basu M.K."/>
            <person name="Bauer D.J."/>
            <person name="Caceres C.E."/>
            <person name="Carmel L."/>
            <person name="Casola C."/>
            <person name="Choi J.H."/>
            <person name="Detter J.C."/>
            <person name="Dong Q."/>
            <person name="Dusheyko S."/>
            <person name="Eads B.D."/>
            <person name="Frohlich T."/>
            <person name="Geiler-Samerotte K.A."/>
            <person name="Gerlach D."/>
            <person name="Hatcher P."/>
            <person name="Jogdeo S."/>
            <person name="Krijgsveld J."/>
            <person name="Kriventseva E.V."/>
            <person name="Kultz D."/>
            <person name="Laforsch C."/>
            <person name="Lindquist E."/>
            <person name="Lopez J."/>
            <person name="Manak J.R."/>
            <person name="Muller J."/>
            <person name="Pangilinan J."/>
            <person name="Patwardhan R.P."/>
            <person name="Pitluck S."/>
            <person name="Pritham E.J."/>
            <person name="Rechtsteiner A."/>
            <person name="Rho M."/>
            <person name="Rogozin I.B."/>
            <person name="Sakarya O."/>
            <person name="Salamov A."/>
            <person name="Schaack S."/>
            <person name="Shapiro H."/>
            <person name="Shiga Y."/>
            <person name="Skalitzky C."/>
            <person name="Smith Z."/>
            <person name="Souvorov A."/>
            <person name="Sung W."/>
            <person name="Tang Z."/>
            <person name="Tsuchiya D."/>
            <person name="Tu H."/>
            <person name="Vos H."/>
            <person name="Wang M."/>
            <person name="Wolf Y.I."/>
            <person name="Yamagata H."/>
            <person name="Yamada T."/>
            <person name="Ye Y."/>
            <person name="Shaw J.R."/>
            <person name="Andrews J."/>
            <person name="Crease T.J."/>
            <person name="Tang H."/>
            <person name="Lucas S.M."/>
            <person name="Robertson H.M."/>
            <person name="Bork P."/>
            <person name="Koonin E.V."/>
            <person name="Zdobnov E.M."/>
            <person name="Grigoriev I.V."/>
            <person name="Lynch M."/>
            <person name="Boore J.L."/>
        </authorList>
    </citation>
    <scope>NUCLEOTIDE SEQUENCE [LARGE SCALE GENOMIC DNA]</scope>
</reference>
<name>E9GUP2_DAPPU</name>
<evidence type="ECO:0000313" key="1">
    <source>
        <dbReference type="EMBL" id="EFX76767.1"/>
    </source>
</evidence>
<keyword evidence="2" id="KW-1185">Reference proteome</keyword>
<evidence type="ECO:0000313" key="2">
    <source>
        <dbReference type="Proteomes" id="UP000000305"/>
    </source>
</evidence>
<proteinExistence type="predicted"/>
<dbReference type="InParanoid" id="E9GUP2"/>